<dbReference type="Proteomes" id="UP000321534">
    <property type="component" value="Unassembled WGS sequence"/>
</dbReference>
<dbReference type="OrthoDB" id="9863501at2"/>
<accession>A0A512D2D1</accession>
<evidence type="ECO:0000256" key="1">
    <source>
        <dbReference type="SAM" id="Phobius"/>
    </source>
</evidence>
<evidence type="ECO:0000313" key="3">
    <source>
        <dbReference type="Proteomes" id="UP000321534"/>
    </source>
</evidence>
<keyword evidence="1" id="KW-1133">Transmembrane helix</keyword>
<keyword evidence="1" id="KW-0472">Membrane</keyword>
<dbReference type="AlphaFoldDB" id="A0A512D2D1"/>
<reference evidence="2 3" key="1">
    <citation type="submission" date="2019-07" db="EMBL/GenBank/DDBJ databases">
        <title>Whole genome shotgun sequence of Terrabacter aerolatus NBRC 106305.</title>
        <authorList>
            <person name="Hosoyama A."/>
            <person name="Uohara A."/>
            <person name="Ohji S."/>
            <person name="Ichikawa N."/>
        </authorList>
    </citation>
    <scope>NUCLEOTIDE SEQUENCE [LARGE SCALE GENOMIC DNA]</scope>
    <source>
        <strain evidence="2 3">NBRC 106305</strain>
    </source>
</reference>
<feature type="transmembrane region" description="Helical" evidence="1">
    <location>
        <begin position="188"/>
        <end position="208"/>
    </location>
</feature>
<keyword evidence="3" id="KW-1185">Reference proteome</keyword>
<evidence type="ECO:0000313" key="2">
    <source>
        <dbReference type="EMBL" id="GEO30627.1"/>
    </source>
</evidence>
<dbReference type="RefSeq" id="WP_147066757.1">
    <property type="nucleotide sequence ID" value="NZ_BJYX01000012.1"/>
</dbReference>
<name>A0A512D2D1_9MICO</name>
<keyword evidence="1" id="KW-0812">Transmembrane</keyword>
<dbReference type="EMBL" id="BJYX01000012">
    <property type="protein sequence ID" value="GEO30627.1"/>
    <property type="molecule type" value="Genomic_DNA"/>
</dbReference>
<sequence length="321" mass="34127">MRDADWVRGTPGKEAPAVSWQETPVRLALTTAAAAIAGAVVETVGVNHTANSALYVSSPAAKVQMTVFVCLWAVTPTVWVIGRQSLHTVTSLVGGHRLSDGRHRFITVGVAVLVATAAGVAGAFARGADTGLYLGLWRTMATYGVATSAAYPALLTMWRAWRALAQRRVPAADQVASDAVPELLTVRWALVTALGAAGTLVSIGVFATGAQRQAWIAYSRQPDSYPPELVVVTGLLLTLFLAVNFIPGWTSWHSATIRELETRLPSAYPPQPAWRERAAERQAYAELLQLPQNLRDVASSAVVVLGPLLSAAVSLFLPSRG</sequence>
<feature type="transmembrane region" description="Helical" evidence="1">
    <location>
        <begin position="297"/>
        <end position="317"/>
    </location>
</feature>
<proteinExistence type="predicted"/>
<comment type="caution">
    <text evidence="2">The sequence shown here is derived from an EMBL/GenBank/DDBJ whole genome shotgun (WGS) entry which is preliminary data.</text>
</comment>
<feature type="transmembrane region" description="Helical" evidence="1">
    <location>
        <begin position="229"/>
        <end position="250"/>
    </location>
</feature>
<protein>
    <submittedName>
        <fullName evidence="2">Uncharacterized protein</fullName>
    </submittedName>
</protein>
<feature type="transmembrane region" description="Helical" evidence="1">
    <location>
        <begin position="105"/>
        <end position="125"/>
    </location>
</feature>
<organism evidence="2 3">
    <name type="scientific">Terrabacter aerolatus</name>
    <dbReference type="NCBI Taxonomy" id="422442"/>
    <lineage>
        <taxon>Bacteria</taxon>
        <taxon>Bacillati</taxon>
        <taxon>Actinomycetota</taxon>
        <taxon>Actinomycetes</taxon>
        <taxon>Micrococcales</taxon>
        <taxon>Intrasporangiaceae</taxon>
        <taxon>Terrabacter</taxon>
    </lineage>
</organism>
<gene>
    <name evidence="2" type="ORF">TAE01_24370</name>
</gene>